<comment type="caution">
    <text evidence="13">The sequence shown here is derived from an EMBL/GenBank/DDBJ whole genome shotgun (WGS) entry which is preliminary data.</text>
</comment>
<dbReference type="Proteomes" id="UP001301769">
    <property type="component" value="Unassembled WGS sequence"/>
</dbReference>
<dbReference type="Gene3D" id="2.70.98.20">
    <property type="entry name" value="Copper amine oxidase, catalytic domain"/>
    <property type="match status" value="1"/>
</dbReference>
<dbReference type="AlphaFoldDB" id="A0AAN6XX12"/>
<evidence type="ECO:0000256" key="2">
    <source>
        <dbReference type="ARBA" id="ARBA00007983"/>
    </source>
</evidence>
<dbReference type="EC" id="1.4.3.-" evidence="9"/>
<evidence type="ECO:0000313" key="14">
    <source>
        <dbReference type="Proteomes" id="UP001301769"/>
    </source>
</evidence>
<feature type="active site" description="Schiff-base intermediate with substrate; via topaquinone" evidence="7">
    <location>
        <position position="502"/>
    </location>
</feature>
<evidence type="ECO:0000313" key="13">
    <source>
        <dbReference type="EMBL" id="KAK4208151.1"/>
    </source>
</evidence>
<accession>A0AAN6XX12</accession>
<dbReference type="SUPFAM" id="SSF54416">
    <property type="entry name" value="Amine oxidase N-terminal region"/>
    <property type="match status" value="2"/>
</dbReference>
<dbReference type="PANTHER" id="PTHR10638:SF20">
    <property type="entry name" value="AMINE OXIDASE"/>
    <property type="match status" value="1"/>
</dbReference>
<dbReference type="GO" id="GO:0009308">
    <property type="term" value="P:amine metabolic process"/>
    <property type="evidence" value="ECO:0007669"/>
    <property type="project" value="UniProtKB-UniRule"/>
</dbReference>
<reference evidence="13" key="2">
    <citation type="submission" date="2023-05" db="EMBL/GenBank/DDBJ databases">
        <authorList>
            <consortium name="Lawrence Berkeley National Laboratory"/>
            <person name="Steindorff A."/>
            <person name="Hensen N."/>
            <person name="Bonometti L."/>
            <person name="Westerberg I."/>
            <person name="Brannstrom I.O."/>
            <person name="Guillou S."/>
            <person name="Cros-Aarteil S."/>
            <person name="Calhoun S."/>
            <person name="Haridas S."/>
            <person name="Kuo A."/>
            <person name="Mondo S."/>
            <person name="Pangilinan J."/>
            <person name="Riley R."/>
            <person name="Labutti K."/>
            <person name="Andreopoulos B."/>
            <person name="Lipzen A."/>
            <person name="Chen C."/>
            <person name="Yanf M."/>
            <person name="Daum C."/>
            <person name="Ng V."/>
            <person name="Clum A."/>
            <person name="Ohm R."/>
            <person name="Martin F."/>
            <person name="Silar P."/>
            <person name="Natvig D."/>
            <person name="Lalanne C."/>
            <person name="Gautier V."/>
            <person name="Ament-Velasquez S.L."/>
            <person name="Kruys A."/>
            <person name="Hutchinson M.I."/>
            <person name="Powell A.J."/>
            <person name="Barry K."/>
            <person name="Miller A.N."/>
            <person name="Grigoriev I.V."/>
            <person name="Debuchy R."/>
            <person name="Gladieux P."/>
            <person name="Thoren M.H."/>
            <person name="Johannesson H."/>
        </authorList>
    </citation>
    <scope>NUCLEOTIDE SEQUENCE</scope>
    <source>
        <strain evidence="13">PSN293</strain>
    </source>
</reference>
<evidence type="ECO:0000256" key="4">
    <source>
        <dbReference type="ARBA" id="ARBA00022772"/>
    </source>
</evidence>
<evidence type="ECO:0000256" key="5">
    <source>
        <dbReference type="ARBA" id="ARBA00023002"/>
    </source>
</evidence>
<feature type="domain" description="DUF1965" evidence="12">
    <location>
        <begin position="266"/>
        <end position="336"/>
    </location>
</feature>
<feature type="domain" description="Copper amine oxidase catalytic" evidence="11">
    <location>
        <begin position="347"/>
        <end position="748"/>
    </location>
</feature>
<dbReference type="Pfam" id="PF01179">
    <property type="entry name" value="Cu_amine_oxid"/>
    <property type="match status" value="1"/>
</dbReference>
<dbReference type="FunFam" id="3.10.450.40:FF:000018">
    <property type="entry name" value="Amine oxidase"/>
    <property type="match status" value="1"/>
</dbReference>
<gene>
    <name evidence="13" type="ORF">QBC37DRAFT_82176</name>
</gene>
<dbReference type="SUPFAM" id="SSF49998">
    <property type="entry name" value="Amine oxidase catalytic domain"/>
    <property type="match status" value="1"/>
</dbReference>
<evidence type="ECO:0000256" key="6">
    <source>
        <dbReference type="ARBA" id="ARBA00023008"/>
    </source>
</evidence>
<keyword evidence="14" id="KW-1185">Reference proteome</keyword>
<dbReference type="GO" id="GO:0008131">
    <property type="term" value="F:primary methylamine oxidase activity"/>
    <property type="evidence" value="ECO:0007669"/>
    <property type="project" value="InterPro"/>
</dbReference>
<reference evidence="13" key="1">
    <citation type="journal article" date="2023" name="Mol. Phylogenet. Evol.">
        <title>Genome-scale phylogeny and comparative genomics of the fungal order Sordariales.</title>
        <authorList>
            <person name="Hensen N."/>
            <person name="Bonometti L."/>
            <person name="Westerberg I."/>
            <person name="Brannstrom I.O."/>
            <person name="Guillou S."/>
            <person name="Cros-Aarteil S."/>
            <person name="Calhoun S."/>
            <person name="Haridas S."/>
            <person name="Kuo A."/>
            <person name="Mondo S."/>
            <person name="Pangilinan J."/>
            <person name="Riley R."/>
            <person name="LaButti K."/>
            <person name="Andreopoulos B."/>
            <person name="Lipzen A."/>
            <person name="Chen C."/>
            <person name="Yan M."/>
            <person name="Daum C."/>
            <person name="Ng V."/>
            <person name="Clum A."/>
            <person name="Steindorff A."/>
            <person name="Ohm R.A."/>
            <person name="Martin F."/>
            <person name="Silar P."/>
            <person name="Natvig D.O."/>
            <person name="Lalanne C."/>
            <person name="Gautier V."/>
            <person name="Ament-Velasquez S.L."/>
            <person name="Kruys A."/>
            <person name="Hutchinson M.I."/>
            <person name="Powell A.J."/>
            <person name="Barry K."/>
            <person name="Miller A.N."/>
            <person name="Grigoriev I.V."/>
            <person name="Debuchy R."/>
            <person name="Gladieux P."/>
            <person name="Hiltunen Thoren M."/>
            <person name="Johannesson H."/>
        </authorList>
    </citation>
    <scope>NUCLEOTIDE SEQUENCE</scope>
    <source>
        <strain evidence="13">PSN293</strain>
    </source>
</reference>
<dbReference type="Gene3D" id="3.10.450.40">
    <property type="match status" value="2"/>
</dbReference>
<dbReference type="GO" id="GO:0005886">
    <property type="term" value="C:plasma membrane"/>
    <property type="evidence" value="ECO:0007669"/>
    <property type="project" value="TreeGrafter"/>
</dbReference>
<comment type="cofactor">
    <cofactor evidence="9">
        <name>Cu cation</name>
        <dbReference type="ChEBI" id="CHEBI:23378"/>
    </cofactor>
    <text evidence="9">Contains 1 topaquinone per subunit.</text>
</comment>
<keyword evidence="5 9" id="KW-0560">Oxidoreductase</keyword>
<feature type="chain" id="PRO_5043034772" description="Amine oxidase" evidence="10">
    <location>
        <begin position="29"/>
        <end position="820"/>
    </location>
</feature>
<evidence type="ECO:0000256" key="7">
    <source>
        <dbReference type="PIRSR" id="PIRSR600269-50"/>
    </source>
</evidence>
<evidence type="ECO:0000259" key="11">
    <source>
        <dbReference type="Pfam" id="PF01179"/>
    </source>
</evidence>
<evidence type="ECO:0000256" key="8">
    <source>
        <dbReference type="PIRSR" id="PIRSR600269-51"/>
    </source>
</evidence>
<evidence type="ECO:0000256" key="9">
    <source>
        <dbReference type="RuleBase" id="RU000672"/>
    </source>
</evidence>
<name>A0AAN6XX12_9PEZI</name>
<dbReference type="EMBL" id="MU858256">
    <property type="protein sequence ID" value="KAK4208151.1"/>
    <property type="molecule type" value="Genomic_DNA"/>
</dbReference>
<comment type="PTM">
    <text evidence="8 9">Topaquinone (TPQ) is generated by copper-dependent autoxidation of a specific tyrosyl residue.</text>
</comment>
<feature type="active site" description="Proton acceptor" evidence="7">
    <location>
        <position position="421"/>
    </location>
</feature>
<dbReference type="InterPro" id="IPR015798">
    <property type="entry name" value="Cu_amine_oxidase_C"/>
</dbReference>
<evidence type="ECO:0000256" key="1">
    <source>
        <dbReference type="ARBA" id="ARBA00001935"/>
    </source>
</evidence>
<dbReference type="PRINTS" id="PR00766">
    <property type="entry name" value="CUDAOXIDASE"/>
</dbReference>
<proteinExistence type="inferred from homology"/>
<dbReference type="InterPro" id="IPR036460">
    <property type="entry name" value="Cu_amine_oxidase_C_sf"/>
</dbReference>
<dbReference type="GO" id="GO:0005507">
    <property type="term" value="F:copper ion binding"/>
    <property type="evidence" value="ECO:0007669"/>
    <property type="project" value="InterPro"/>
</dbReference>
<dbReference type="InterPro" id="IPR015328">
    <property type="entry name" value="DUF1965"/>
</dbReference>
<comment type="similarity">
    <text evidence="2 9">Belongs to the copper/topaquinone oxidase family.</text>
</comment>
<comment type="cofactor">
    <cofactor evidence="1">
        <name>Cu cation</name>
        <dbReference type="ChEBI" id="CHEBI:23378"/>
    </cofactor>
</comment>
<dbReference type="GO" id="GO:0048038">
    <property type="term" value="F:quinone binding"/>
    <property type="evidence" value="ECO:0007669"/>
    <property type="project" value="InterPro"/>
</dbReference>
<dbReference type="InterPro" id="IPR000269">
    <property type="entry name" value="Cu_amine_oxidase"/>
</dbReference>
<evidence type="ECO:0000256" key="3">
    <source>
        <dbReference type="ARBA" id="ARBA00022723"/>
    </source>
</evidence>
<dbReference type="Pfam" id="PF09248">
    <property type="entry name" value="DUF1965"/>
    <property type="match status" value="1"/>
</dbReference>
<dbReference type="PANTHER" id="PTHR10638">
    <property type="entry name" value="COPPER AMINE OXIDASE"/>
    <property type="match status" value="1"/>
</dbReference>
<sequence>MGILDCLSPRALVTSLLLLSTVTEDVFARPTVEPKLPWAYKGPSRKKMSNHIRRAMGKKANNETCAKTLAKDITAPKANIWGALSDVETAGVVEWLFAQPELNLTTSDDAGEWDNVIQLVEAMWPNKTDALAYVDGTAAPPTKYAHVLLNNRATETPYYADILVGPLPIDNKTASWEPLTYPYNKNTGDGKVRNLVADSESFYTEWVYKLGAEIADITLDLWNATVMGLENDTLVVWGIDPVWQEDNSIIRWDAFWASSTDLFDSGTLLPLGLYFMTDMTAGRDPSTWKFEGWLYNNIFYETTEAFRAAYWSESAPFEKNLPAIDGEWAWTDQAGEPLPLDEYHPPEQVAPAGARFGIDHKENYVEWQDYSFYISFNRDTGVNLYDIRYKGERILYELGLQEALAHYAGIDPMQSGTAYLDTFYGFGPYAFELVQGYDCPAYATYVNTSFYIAETTHTHINSICLFEATADYPIQRHSTDTFVSITKNNYFVLRSVSTVGNYDYTFTYSFFVDGSISVEVRASGYIQSAYWANNGDYGFHIHDALSGSMHDHVLNFKADFDILGTNNSVELMSMVPATVTYPWSKGKARNTMKLERTFIENETESRFNWGENGATQVLIVNEDEKNKYGEYRGYRVLPYTGTSHLTVKNSSNLLNAAHWAEYDLQFTKQKDTEPRVAHAYNNMDTVDPPVDFAKFFDGECLRKEDLVLWVNLGMHHVPHTGDLPNTVMTTAHSGIQFMPSNYFLSDVSRRTVHQIRIDYEDGVTSHVEEFNKFTSADNITTCKLDYTPVKTNHWNYTGDIVVRKFPFDPNNPFFDTQGIE</sequence>
<feature type="signal peptide" evidence="10">
    <location>
        <begin position="1"/>
        <end position="28"/>
    </location>
</feature>
<keyword evidence="3 9" id="KW-0479">Metal-binding</keyword>
<organism evidence="13 14">
    <name type="scientific">Rhypophila decipiens</name>
    <dbReference type="NCBI Taxonomy" id="261697"/>
    <lineage>
        <taxon>Eukaryota</taxon>
        <taxon>Fungi</taxon>
        <taxon>Dikarya</taxon>
        <taxon>Ascomycota</taxon>
        <taxon>Pezizomycotina</taxon>
        <taxon>Sordariomycetes</taxon>
        <taxon>Sordariomycetidae</taxon>
        <taxon>Sordariales</taxon>
        <taxon>Naviculisporaceae</taxon>
        <taxon>Rhypophila</taxon>
    </lineage>
</organism>
<dbReference type="FunFam" id="3.10.450.40:FF:000028">
    <property type="entry name" value="Amine oxidase"/>
    <property type="match status" value="1"/>
</dbReference>
<evidence type="ECO:0000259" key="12">
    <source>
        <dbReference type="Pfam" id="PF09248"/>
    </source>
</evidence>
<dbReference type="InterPro" id="IPR016182">
    <property type="entry name" value="Cu_amine_oxidase_N-reg"/>
</dbReference>
<protein>
    <recommendedName>
        <fullName evidence="9">Amine oxidase</fullName>
        <ecNumber evidence="9">1.4.3.-</ecNumber>
    </recommendedName>
</protein>
<evidence type="ECO:0000256" key="10">
    <source>
        <dbReference type="SAM" id="SignalP"/>
    </source>
</evidence>
<dbReference type="FunFam" id="2.70.98.20:FF:000002">
    <property type="entry name" value="Amine oxidase"/>
    <property type="match status" value="1"/>
</dbReference>
<keyword evidence="10" id="KW-0732">Signal</keyword>
<keyword evidence="6 9" id="KW-0186">Copper</keyword>
<keyword evidence="4 7" id="KW-0801">TPQ</keyword>
<feature type="modified residue" description="2',4',5'-topaquinone" evidence="8">
    <location>
        <position position="502"/>
    </location>
</feature>